<name>A0A194VZE9_CYTMA</name>
<reference evidence="1" key="1">
    <citation type="submission" date="2014-12" db="EMBL/GenBank/DDBJ databases">
        <title>Genome Sequence of Valsa Canker Pathogens Uncovers a Specific Adaption of Colonization on Woody Bark.</title>
        <authorList>
            <person name="Yin Z."/>
            <person name="Liu H."/>
            <person name="Gao X."/>
            <person name="Li Z."/>
            <person name="Song N."/>
            <person name="Ke X."/>
            <person name="Dai Q."/>
            <person name="Wu Y."/>
            <person name="Sun Y."/>
            <person name="Xu J.-R."/>
            <person name="Kang Z.K."/>
            <person name="Wang L."/>
            <person name="Huang L."/>
        </authorList>
    </citation>
    <scope>NUCLEOTIDE SEQUENCE [LARGE SCALE GENOMIC DNA]</scope>
    <source>
        <strain evidence="1">03-8</strain>
    </source>
</reference>
<evidence type="ECO:0000313" key="1">
    <source>
        <dbReference type="EMBL" id="KUI69631.1"/>
    </source>
</evidence>
<dbReference type="AlphaFoldDB" id="A0A194VZE9"/>
<evidence type="ECO:0000313" key="2">
    <source>
        <dbReference type="Proteomes" id="UP000078559"/>
    </source>
</evidence>
<organism evidence="1 2">
    <name type="scientific">Cytospora mali</name>
    <name type="common">Apple Valsa canker fungus</name>
    <name type="synonym">Valsa mali</name>
    <dbReference type="NCBI Taxonomy" id="578113"/>
    <lineage>
        <taxon>Eukaryota</taxon>
        <taxon>Fungi</taxon>
        <taxon>Dikarya</taxon>
        <taxon>Ascomycota</taxon>
        <taxon>Pezizomycotina</taxon>
        <taxon>Sordariomycetes</taxon>
        <taxon>Sordariomycetidae</taxon>
        <taxon>Diaporthales</taxon>
        <taxon>Cytosporaceae</taxon>
        <taxon>Cytospora</taxon>
    </lineage>
</organism>
<gene>
    <name evidence="1" type="ORF">VM1G_04760</name>
</gene>
<protein>
    <submittedName>
        <fullName evidence="1">Uncharacterized protein</fullName>
    </submittedName>
</protein>
<dbReference type="Proteomes" id="UP000078559">
    <property type="component" value="Chromosome 5"/>
</dbReference>
<accession>A0A194VZE9</accession>
<proteinExistence type="predicted"/>
<sequence>MTHDGIRDREGVYTQLLAAASYLLQLLAGGGKIGLVPKSGGFDALLRALRLRIGNPLCWYTLPGFQEPMFGLCRLTMIMFLSNKALALARFCCRRHNDCFLEAIAAWRGY</sequence>
<keyword evidence="2" id="KW-1185">Reference proteome</keyword>
<dbReference type="EMBL" id="CM003102">
    <property type="protein sequence ID" value="KUI69631.1"/>
    <property type="molecule type" value="Genomic_DNA"/>
</dbReference>